<protein>
    <submittedName>
        <fullName evidence="1">Uncharacterized protein</fullName>
    </submittedName>
</protein>
<accession>A0A7M4FM66</accession>
<proteinExistence type="predicted"/>
<reference evidence="1" key="2">
    <citation type="submission" date="2025-09" db="UniProtKB">
        <authorList>
            <consortium name="Ensembl"/>
        </authorList>
    </citation>
    <scope>IDENTIFICATION</scope>
</reference>
<organism evidence="1 2">
    <name type="scientific">Crocodylus porosus</name>
    <name type="common">Saltwater crocodile</name>
    <name type="synonym">Estuarine crocodile</name>
    <dbReference type="NCBI Taxonomy" id="8502"/>
    <lineage>
        <taxon>Eukaryota</taxon>
        <taxon>Metazoa</taxon>
        <taxon>Chordata</taxon>
        <taxon>Craniata</taxon>
        <taxon>Vertebrata</taxon>
        <taxon>Euteleostomi</taxon>
        <taxon>Archelosauria</taxon>
        <taxon>Archosauria</taxon>
        <taxon>Crocodylia</taxon>
        <taxon>Longirostres</taxon>
        <taxon>Crocodylidae</taxon>
        <taxon>Crocodylus</taxon>
    </lineage>
</organism>
<sequence>MGCINVPRKGLSQSALLYGHSVLTRLKLLAKKSPSQSENRCFVTGNKILRQLTNETSVLEKLCPSCKSKCPHEQCALFLELLQTASICW</sequence>
<reference evidence="1" key="1">
    <citation type="submission" date="2025-08" db="UniProtKB">
        <authorList>
            <consortium name="Ensembl"/>
        </authorList>
    </citation>
    <scope>IDENTIFICATION</scope>
</reference>
<dbReference type="Proteomes" id="UP000594220">
    <property type="component" value="Unplaced"/>
</dbReference>
<keyword evidence="2" id="KW-1185">Reference proteome</keyword>
<dbReference type="Ensembl" id="ENSCPRT00005030412.1">
    <property type="protein sequence ID" value="ENSCPRP00005026023.1"/>
    <property type="gene ID" value="ENSCPRG00005018064.1"/>
</dbReference>
<evidence type="ECO:0000313" key="2">
    <source>
        <dbReference type="Proteomes" id="UP000594220"/>
    </source>
</evidence>
<name>A0A7M4FM66_CROPO</name>
<dbReference type="AlphaFoldDB" id="A0A7M4FM66"/>
<evidence type="ECO:0000313" key="1">
    <source>
        <dbReference type="Ensembl" id="ENSCPRP00005026023.1"/>
    </source>
</evidence>